<organism evidence="2 3">
    <name type="scientific">Ignelater luminosus</name>
    <name type="common">Cucubano</name>
    <name type="synonym">Pyrophorus luminosus</name>
    <dbReference type="NCBI Taxonomy" id="2038154"/>
    <lineage>
        <taxon>Eukaryota</taxon>
        <taxon>Metazoa</taxon>
        <taxon>Ecdysozoa</taxon>
        <taxon>Arthropoda</taxon>
        <taxon>Hexapoda</taxon>
        <taxon>Insecta</taxon>
        <taxon>Pterygota</taxon>
        <taxon>Neoptera</taxon>
        <taxon>Endopterygota</taxon>
        <taxon>Coleoptera</taxon>
        <taxon>Polyphaga</taxon>
        <taxon>Elateriformia</taxon>
        <taxon>Elateroidea</taxon>
        <taxon>Elateridae</taxon>
        <taxon>Agrypninae</taxon>
        <taxon>Pyrophorini</taxon>
        <taxon>Ignelater</taxon>
    </lineage>
</organism>
<dbReference type="AlphaFoldDB" id="A0A8K0CP28"/>
<gene>
    <name evidence="2" type="ORF">ILUMI_16189</name>
</gene>
<dbReference type="Proteomes" id="UP000801492">
    <property type="component" value="Unassembled WGS sequence"/>
</dbReference>
<dbReference type="PANTHER" id="PTHR46409:SF1">
    <property type="entry name" value="HTH PSQ-TYPE DOMAIN-CONTAINING PROTEIN"/>
    <property type="match status" value="1"/>
</dbReference>
<accession>A0A8K0CP28</accession>
<feature type="non-terminal residue" evidence="2">
    <location>
        <position position="1"/>
    </location>
</feature>
<feature type="region of interest" description="Disordered" evidence="1">
    <location>
        <begin position="71"/>
        <end position="92"/>
    </location>
</feature>
<keyword evidence="3" id="KW-1185">Reference proteome</keyword>
<evidence type="ECO:0000313" key="2">
    <source>
        <dbReference type="EMBL" id="KAF2889984.1"/>
    </source>
</evidence>
<dbReference type="OrthoDB" id="6776101at2759"/>
<dbReference type="PANTHER" id="PTHR46409">
    <property type="entry name" value="HTH PSQ-TYPE DOMAIN-CONTAINING PROTEIN"/>
    <property type="match status" value="1"/>
</dbReference>
<sequence length="391" mass="44194">NSRVLFGICSCKYKEIELCCCPRENKVPKEEQKFLLDQRQARKMQIGGIDRVLTVKLQNKFIRASKDLVSSSSDSKSNISSPDKLNSPSTSQINKKLTKSVKSLPMLTRTYERYGISDRAAAATVSSKGANRYNQTVITTVQGTAKSIEASINALLGSQRIKLDDLIAVGCDEVKFEDLSRDQKYLYKITMSVITGQCHDDLANRSPGWLTKPNRILRLDISTSNHSNELKLLAEYCVKVYALVWFQIKTNPTCKDVPKYFWKLIKSSECKLIVDPVIERNAYFAHLETLLLLMLSDENRTLRELAAKRILQARSSPHSGKGARIVCEDDVKMSYQIVRLKIVFETFISGNTSLQMRPQTARPSVVDQKALKHLQLQAPKSYQRSLDHPEG</sequence>
<evidence type="ECO:0000256" key="1">
    <source>
        <dbReference type="SAM" id="MobiDB-lite"/>
    </source>
</evidence>
<reference evidence="2" key="1">
    <citation type="submission" date="2019-08" db="EMBL/GenBank/DDBJ databases">
        <title>The genome of the North American firefly Photinus pyralis.</title>
        <authorList>
            <consortium name="Photinus pyralis genome working group"/>
            <person name="Fallon T.R."/>
            <person name="Sander Lower S.E."/>
            <person name="Weng J.-K."/>
        </authorList>
    </citation>
    <scope>NUCLEOTIDE SEQUENCE</scope>
    <source>
        <strain evidence="2">TRF0915ILg1</strain>
        <tissue evidence="2">Whole body</tissue>
    </source>
</reference>
<feature type="compositionally biased region" description="Low complexity" evidence="1">
    <location>
        <begin position="71"/>
        <end position="84"/>
    </location>
</feature>
<evidence type="ECO:0000313" key="3">
    <source>
        <dbReference type="Proteomes" id="UP000801492"/>
    </source>
</evidence>
<proteinExistence type="predicted"/>
<comment type="caution">
    <text evidence="2">The sequence shown here is derived from an EMBL/GenBank/DDBJ whole genome shotgun (WGS) entry which is preliminary data.</text>
</comment>
<protein>
    <submittedName>
        <fullName evidence="2">Uncharacterized protein</fullName>
    </submittedName>
</protein>
<dbReference type="EMBL" id="VTPC01059858">
    <property type="protein sequence ID" value="KAF2889984.1"/>
    <property type="molecule type" value="Genomic_DNA"/>
</dbReference>
<name>A0A8K0CP28_IGNLU</name>